<dbReference type="PROSITE" id="PS00211">
    <property type="entry name" value="ABC_TRANSPORTER_1"/>
    <property type="match status" value="1"/>
</dbReference>
<dbReference type="PANTHER" id="PTHR43335:SF4">
    <property type="entry name" value="ABC TRANSPORTER, ATP-BINDING PROTEIN"/>
    <property type="match status" value="1"/>
</dbReference>
<sequence>MADLSVRGLTKHFGAVHAVSELSFEAPAGVITGFLGPNGAGKTTTLRMALGLVTPTAGTALIGGRRYADLPHPRRTVGAVLEATGLHPGRTGRDHLRILAGPARAASSRIDEVIDLVQLSESADRRIRGYSLGMRQRLGLAGALLGDPEVLILDEPANGLDPAGMAWLRGLLRELSGRGRAIVVSSHVLSEVAQTVDQVVIVDRGRLRYAGSLDGLGDSLESAFLELTAAD</sequence>
<dbReference type="InterPro" id="IPR027417">
    <property type="entry name" value="P-loop_NTPase"/>
</dbReference>
<dbReference type="Proteomes" id="UP001589894">
    <property type="component" value="Unassembled WGS sequence"/>
</dbReference>
<dbReference type="SUPFAM" id="SSF52540">
    <property type="entry name" value="P-loop containing nucleoside triphosphate hydrolases"/>
    <property type="match status" value="1"/>
</dbReference>
<dbReference type="InterPro" id="IPR003593">
    <property type="entry name" value="AAA+_ATPase"/>
</dbReference>
<keyword evidence="3" id="KW-0547">Nucleotide-binding</keyword>
<organism evidence="6 7">
    <name type="scientific">Plantactinospora siamensis</name>
    <dbReference type="NCBI Taxonomy" id="555372"/>
    <lineage>
        <taxon>Bacteria</taxon>
        <taxon>Bacillati</taxon>
        <taxon>Actinomycetota</taxon>
        <taxon>Actinomycetes</taxon>
        <taxon>Micromonosporales</taxon>
        <taxon>Micromonosporaceae</taxon>
        <taxon>Plantactinospora</taxon>
    </lineage>
</organism>
<protein>
    <submittedName>
        <fullName evidence="6">ABC transporter ATP-binding protein</fullName>
    </submittedName>
</protein>
<dbReference type="SMART" id="SM00382">
    <property type="entry name" value="AAA"/>
    <property type="match status" value="1"/>
</dbReference>
<proteinExistence type="inferred from homology"/>
<dbReference type="PROSITE" id="PS50893">
    <property type="entry name" value="ABC_TRANSPORTER_2"/>
    <property type="match status" value="1"/>
</dbReference>
<accession>A0ABV6P6L5</accession>
<evidence type="ECO:0000256" key="4">
    <source>
        <dbReference type="ARBA" id="ARBA00022840"/>
    </source>
</evidence>
<dbReference type="Pfam" id="PF00005">
    <property type="entry name" value="ABC_tran"/>
    <property type="match status" value="1"/>
</dbReference>
<comment type="similarity">
    <text evidence="1">Belongs to the ABC transporter superfamily.</text>
</comment>
<evidence type="ECO:0000256" key="1">
    <source>
        <dbReference type="ARBA" id="ARBA00005417"/>
    </source>
</evidence>
<dbReference type="GO" id="GO:0005524">
    <property type="term" value="F:ATP binding"/>
    <property type="evidence" value="ECO:0007669"/>
    <property type="project" value="UniProtKB-KW"/>
</dbReference>
<evidence type="ECO:0000313" key="6">
    <source>
        <dbReference type="EMBL" id="MFC0568596.1"/>
    </source>
</evidence>
<dbReference type="PANTHER" id="PTHR43335">
    <property type="entry name" value="ABC TRANSPORTER, ATP-BINDING PROTEIN"/>
    <property type="match status" value="1"/>
</dbReference>
<dbReference type="Gene3D" id="3.40.50.300">
    <property type="entry name" value="P-loop containing nucleotide triphosphate hydrolases"/>
    <property type="match status" value="1"/>
</dbReference>
<keyword evidence="2" id="KW-0813">Transport</keyword>
<feature type="domain" description="ABC transporter" evidence="5">
    <location>
        <begin position="4"/>
        <end position="229"/>
    </location>
</feature>
<comment type="caution">
    <text evidence="6">The sequence shown here is derived from an EMBL/GenBank/DDBJ whole genome shotgun (WGS) entry which is preliminary data.</text>
</comment>
<evidence type="ECO:0000256" key="3">
    <source>
        <dbReference type="ARBA" id="ARBA00022741"/>
    </source>
</evidence>
<gene>
    <name evidence="6" type="ORF">ACFFHU_31245</name>
</gene>
<dbReference type="InterPro" id="IPR003439">
    <property type="entry name" value="ABC_transporter-like_ATP-bd"/>
</dbReference>
<evidence type="ECO:0000256" key="2">
    <source>
        <dbReference type="ARBA" id="ARBA00022448"/>
    </source>
</evidence>
<keyword evidence="4 6" id="KW-0067">ATP-binding</keyword>
<dbReference type="RefSeq" id="WP_377344145.1">
    <property type="nucleotide sequence ID" value="NZ_JBHLUE010000036.1"/>
</dbReference>
<evidence type="ECO:0000259" key="5">
    <source>
        <dbReference type="PROSITE" id="PS50893"/>
    </source>
</evidence>
<dbReference type="InterPro" id="IPR017871">
    <property type="entry name" value="ABC_transporter-like_CS"/>
</dbReference>
<evidence type="ECO:0000313" key="7">
    <source>
        <dbReference type="Proteomes" id="UP001589894"/>
    </source>
</evidence>
<name>A0ABV6P6L5_9ACTN</name>
<keyword evidence="7" id="KW-1185">Reference proteome</keyword>
<dbReference type="EMBL" id="JBHLUE010000036">
    <property type="protein sequence ID" value="MFC0568596.1"/>
    <property type="molecule type" value="Genomic_DNA"/>
</dbReference>
<reference evidence="6 7" key="1">
    <citation type="submission" date="2024-09" db="EMBL/GenBank/DDBJ databases">
        <authorList>
            <person name="Sun Q."/>
            <person name="Mori K."/>
        </authorList>
    </citation>
    <scope>NUCLEOTIDE SEQUENCE [LARGE SCALE GENOMIC DNA]</scope>
    <source>
        <strain evidence="6 7">TBRC 2205</strain>
    </source>
</reference>